<proteinExistence type="predicted"/>
<reference evidence="3 4" key="1">
    <citation type="journal article" date="2014" name="Genome Biol. Evol.">
        <title>Comparative genomics and transcriptomics analyses reveal divergent lifestyle features of nematode endoparasitic fungus Hirsutella minnesotensis.</title>
        <authorList>
            <person name="Lai Y."/>
            <person name="Liu K."/>
            <person name="Zhang X."/>
            <person name="Zhang X."/>
            <person name="Li K."/>
            <person name="Wang N."/>
            <person name="Shu C."/>
            <person name="Wu Y."/>
            <person name="Wang C."/>
            <person name="Bushley K.E."/>
            <person name="Xiang M."/>
            <person name="Liu X."/>
        </authorList>
    </citation>
    <scope>NUCLEOTIDE SEQUENCE [LARGE SCALE GENOMIC DNA]</scope>
    <source>
        <strain evidence="3 4">3608</strain>
    </source>
</reference>
<name>A0A0F7ZSF5_9HYPO</name>
<dbReference type="AlphaFoldDB" id="A0A0F7ZSF5"/>
<evidence type="ECO:0000313" key="3">
    <source>
        <dbReference type="EMBL" id="KJZ71273.1"/>
    </source>
</evidence>
<dbReference type="EMBL" id="KQ030581">
    <property type="protein sequence ID" value="KJZ71273.1"/>
    <property type="molecule type" value="Genomic_DNA"/>
</dbReference>
<protein>
    <submittedName>
        <fullName evidence="3">Uncharacterized protein</fullName>
    </submittedName>
</protein>
<accession>A0A0F7ZSF5</accession>
<keyword evidence="2" id="KW-0812">Transmembrane</keyword>
<evidence type="ECO:0000313" key="4">
    <source>
        <dbReference type="Proteomes" id="UP000054481"/>
    </source>
</evidence>
<sequence length="159" mass="17034">MASPTQKDQAPLAAGIHIDTTITPVEKAALATVTACPSPYDRSPCPSGHTSPRSERSANPFDTDVEAMVTNSSTDKCARASIVLNRKDDCQVWPGKDHWKQRAKAAKRERSCTCLARLNRRTRIAVKILIVLLVVGIAVGVGFGVSKPLGAPIWGKNSS</sequence>
<gene>
    <name evidence="3" type="ORF">HIM_09346</name>
</gene>
<keyword evidence="2" id="KW-0472">Membrane</keyword>
<keyword evidence="4" id="KW-1185">Reference proteome</keyword>
<feature type="transmembrane region" description="Helical" evidence="2">
    <location>
        <begin position="124"/>
        <end position="145"/>
    </location>
</feature>
<keyword evidence="2" id="KW-1133">Transmembrane helix</keyword>
<dbReference type="OrthoDB" id="5214669at2759"/>
<dbReference type="Proteomes" id="UP000054481">
    <property type="component" value="Unassembled WGS sequence"/>
</dbReference>
<evidence type="ECO:0000256" key="2">
    <source>
        <dbReference type="SAM" id="Phobius"/>
    </source>
</evidence>
<feature type="region of interest" description="Disordered" evidence="1">
    <location>
        <begin position="40"/>
        <end position="62"/>
    </location>
</feature>
<evidence type="ECO:0000256" key="1">
    <source>
        <dbReference type="SAM" id="MobiDB-lite"/>
    </source>
</evidence>
<organism evidence="3 4">
    <name type="scientific">Hirsutella minnesotensis 3608</name>
    <dbReference type="NCBI Taxonomy" id="1043627"/>
    <lineage>
        <taxon>Eukaryota</taxon>
        <taxon>Fungi</taxon>
        <taxon>Dikarya</taxon>
        <taxon>Ascomycota</taxon>
        <taxon>Pezizomycotina</taxon>
        <taxon>Sordariomycetes</taxon>
        <taxon>Hypocreomycetidae</taxon>
        <taxon>Hypocreales</taxon>
        <taxon>Ophiocordycipitaceae</taxon>
        <taxon>Hirsutella</taxon>
    </lineage>
</organism>